<reference evidence="2 3" key="1">
    <citation type="journal article" date="2015" name="Biotechnol. Biofuels">
        <title>Enhanced degradation of softwood versus hardwood by the white-rot fungus Pycnoporus coccineus.</title>
        <authorList>
            <person name="Couturier M."/>
            <person name="Navarro D."/>
            <person name="Chevret D."/>
            <person name="Henrissat B."/>
            <person name="Piumi F."/>
            <person name="Ruiz-Duenas F.J."/>
            <person name="Martinez A.T."/>
            <person name="Grigoriev I.V."/>
            <person name="Riley R."/>
            <person name="Lipzen A."/>
            <person name="Berrin J.G."/>
            <person name="Master E.R."/>
            <person name="Rosso M.N."/>
        </authorList>
    </citation>
    <scope>NUCLEOTIDE SEQUENCE [LARGE SCALE GENOMIC DNA]</scope>
    <source>
        <strain evidence="2 3">BRFM310</strain>
    </source>
</reference>
<dbReference type="AlphaFoldDB" id="A0A1Y2J2G1"/>
<sequence length="108" mass="11970">MARHPQPYECIGGSVLCSMQGCKRVLPQHPAIGTALRQQDAALSRWRPIPVTPSTYQTARHTRARARHDARRPPSQAYCAAGHASVSKQDPHKPEEPYRMVPLTGCFA</sequence>
<organism evidence="2 3">
    <name type="scientific">Trametes coccinea (strain BRFM310)</name>
    <name type="common">Pycnoporus coccineus</name>
    <dbReference type="NCBI Taxonomy" id="1353009"/>
    <lineage>
        <taxon>Eukaryota</taxon>
        <taxon>Fungi</taxon>
        <taxon>Dikarya</taxon>
        <taxon>Basidiomycota</taxon>
        <taxon>Agaricomycotina</taxon>
        <taxon>Agaricomycetes</taxon>
        <taxon>Polyporales</taxon>
        <taxon>Polyporaceae</taxon>
        <taxon>Trametes</taxon>
    </lineage>
</organism>
<keyword evidence="3" id="KW-1185">Reference proteome</keyword>
<proteinExistence type="predicted"/>
<feature type="region of interest" description="Disordered" evidence="1">
    <location>
        <begin position="52"/>
        <end position="108"/>
    </location>
</feature>
<feature type="compositionally biased region" description="Basic and acidic residues" evidence="1">
    <location>
        <begin position="89"/>
        <end position="98"/>
    </location>
</feature>
<dbReference type="PROSITE" id="PS51257">
    <property type="entry name" value="PROKAR_LIPOPROTEIN"/>
    <property type="match status" value="1"/>
</dbReference>
<evidence type="ECO:0000256" key="1">
    <source>
        <dbReference type="SAM" id="MobiDB-lite"/>
    </source>
</evidence>
<dbReference type="EMBL" id="KZ084088">
    <property type="protein sequence ID" value="OSD07600.1"/>
    <property type="molecule type" value="Genomic_DNA"/>
</dbReference>
<name>A0A1Y2J2G1_TRAC3</name>
<evidence type="ECO:0000313" key="2">
    <source>
        <dbReference type="EMBL" id="OSD07600.1"/>
    </source>
</evidence>
<gene>
    <name evidence="2" type="ORF">PYCCODRAFT_629190</name>
</gene>
<dbReference type="Proteomes" id="UP000193067">
    <property type="component" value="Unassembled WGS sequence"/>
</dbReference>
<feature type="compositionally biased region" description="Basic residues" evidence="1">
    <location>
        <begin position="60"/>
        <end position="70"/>
    </location>
</feature>
<accession>A0A1Y2J2G1</accession>
<protein>
    <submittedName>
        <fullName evidence="2">Uncharacterized protein</fullName>
    </submittedName>
</protein>
<evidence type="ECO:0000313" key="3">
    <source>
        <dbReference type="Proteomes" id="UP000193067"/>
    </source>
</evidence>